<evidence type="ECO:0000313" key="3">
    <source>
        <dbReference type="EMBL" id="VAW98262.1"/>
    </source>
</evidence>
<evidence type="ECO:0000259" key="2">
    <source>
        <dbReference type="Pfam" id="PF02922"/>
    </source>
</evidence>
<dbReference type="InterPro" id="IPR014756">
    <property type="entry name" value="Ig_E-set"/>
</dbReference>
<accession>A0A3B1AE72</accession>
<organism evidence="3">
    <name type="scientific">hydrothermal vent metagenome</name>
    <dbReference type="NCBI Taxonomy" id="652676"/>
    <lineage>
        <taxon>unclassified sequences</taxon>
        <taxon>metagenomes</taxon>
        <taxon>ecological metagenomes</taxon>
    </lineage>
</organism>
<feature type="region of interest" description="Disordered" evidence="1">
    <location>
        <begin position="1"/>
        <end position="45"/>
    </location>
</feature>
<dbReference type="GO" id="GO:0005975">
    <property type="term" value="P:carbohydrate metabolic process"/>
    <property type="evidence" value="ECO:0007669"/>
    <property type="project" value="InterPro"/>
</dbReference>
<name>A0A3B1AE72_9ZZZZ</name>
<dbReference type="Gene3D" id="2.60.40.10">
    <property type="entry name" value="Immunoglobulins"/>
    <property type="match status" value="1"/>
</dbReference>
<reference evidence="3" key="1">
    <citation type="submission" date="2018-06" db="EMBL/GenBank/DDBJ databases">
        <authorList>
            <person name="Zhirakovskaya E."/>
        </authorList>
    </citation>
    <scope>NUCLEOTIDE SEQUENCE</scope>
</reference>
<dbReference type="Pfam" id="PF02922">
    <property type="entry name" value="CBM_48"/>
    <property type="match status" value="1"/>
</dbReference>
<feature type="domain" description="Glycoside hydrolase family 13 N-terminal" evidence="2">
    <location>
        <begin position="42"/>
        <end position="117"/>
    </location>
</feature>
<dbReference type="GO" id="GO:0004553">
    <property type="term" value="F:hydrolase activity, hydrolyzing O-glycosyl compounds"/>
    <property type="evidence" value="ECO:0007669"/>
    <property type="project" value="InterPro"/>
</dbReference>
<dbReference type="InterPro" id="IPR004193">
    <property type="entry name" value="Glyco_hydro_13_N"/>
</dbReference>
<feature type="non-terminal residue" evidence="3">
    <location>
        <position position="123"/>
    </location>
</feature>
<dbReference type="AlphaFoldDB" id="A0A3B1AE72"/>
<dbReference type="SUPFAM" id="SSF81296">
    <property type="entry name" value="E set domains"/>
    <property type="match status" value="1"/>
</dbReference>
<dbReference type="EMBL" id="UOFU01000141">
    <property type="protein sequence ID" value="VAW98262.1"/>
    <property type="molecule type" value="Genomic_DNA"/>
</dbReference>
<sequence length="123" mass="13614">MKREKPYPASFKPSLTDSTHVGDSMDATTLHLDNLPSPTPQGANLLDDGSGATFKTWAPAAREVRLRWDYRQNSAGDWHHQQEARLQKLDGGHWGGFVSGLEAGERYMFYVVGPEGGTEGIKR</sequence>
<gene>
    <name evidence="3" type="ORF">MNBD_GAMMA20-1486</name>
</gene>
<proteinExistence type="predicted"/>
<protein>
    <recommendedName>
        <fullName evidence="2">Glycoside hydrolase family 13 N-terminal domain-containing protein</fullName>
    </recommendedName>
</protein>
<evidence type="ECO:0000256" key="1">
    <source>
        <dbReference type="SAM" id="MobiDB-lite"/>
    </source>
</evidence>
<dbReference type="InterPro" id="IPR013783">
    <property type="entry name" value="Ig-like_fold"/>
</dbReference>